<gene>
    <name evidence="1" type="ORF">GA0070617_0558</name>
</gene>
<dbReference type="InterPro" id="IPR021202">
    <property type="entry name" value="Rv3654c-like"/>
</dbReference>
<dbReference type="AlphaFoldDB" id="A0A1C6TZZ9"/>
<keyword evidence="1" id="KW-0347">Helicase</keyword>
<reference evidence="1 2" key="1">
    <citation type="submission" date="2016-06" db="EMBL/GenBank/DDBJ databases">
        <authorList>
            <person name="Kjaerup R.B."/>
            <person name="Dalgaard T.S."/>
            <person name="Juul-Madsen H.R."/>
        </authorList>
    </citation>
    <scope>NUCLEOTIDE SEQUENCE [LARGE SCALE GENOMIC DNA]</scope>
    <source>
        <strain evidence="1 2">DSM 45577</strain>
    </source>
</reference>
<dbReference type="OrthoDB" id="3405925at2"/>
<dbReference type="Proteomes" id="UP000198937">
    <property type="component" value="Unassembled WGS sequence"/>
</dbReference>
<accession>A0A1C6TZZ9</accession>
<sequence>MKSAPGDRGGATVCVFAAGLVLLTFATFAAAVAAAGVARQRAGVAADFAALAGAGAVAQGDEAACRSAATLAEANGGRLTGCRVDGLDVQVTAAVTVTALPGLTRTVTATARAGPVRA</sequence>
<protein>
    <submittedName>
        <fullName evidence="1">Helicase/secretion neighborhood TadE-like protein</fullName>
    </submittedName>
</protein>
<dbReference type="RefSeq" id="WP_091433549.1">
    <property type="nucleotide sequence ID" value="NZ_BMMJ01000011.1"/>
</dbReference>
<keyword evidence="1" id="KW-0067">ATP-binding</keyword>
<dbReference type="GO" id="GO:0004386">
    <property type="term" value="F:helicase activity"/>
    <property type="evidence" value="ECO:0007669"/>
    <property type="project" value="UniProtKB-KW"/>
</dbReference>
<keyword evidence="1" id="KW-0378">Hydrolase</keyword>
<proteinExistence type="predicted"/>
<name>A0A1C6TZZ9_9ACTN</name>
<organism evidence="1 2">
    <name type="scientific">Micromonospora yangpuensis</name>
    <dbReference type="NCBI Taxonomy" id="683228"/>
    <lineage>
        <taxon>Bacteria</taxon>
        <taxon>Bacillati</taxon>
        <taxon>Actinomycetota</taxon>
        <taxon>Actinomycetes</taxon>
        <taxon>Micromonosporales</taxon>
        <taxon>Micromonosporaceae</taxon>
        <taxon>Micromonospora</taxon>
    </lineage>
</organism>
<dbReference type="EMBL" id="FMIA01000002">
    <property type="protein sequence ID" value="SCL47366.1"/>
    <property type="molecule type" value="Genomic_DNA"/>
</dbReference>
<dbReference type="NCBIfam" id="TIGR03816">
    <property type="entry name" value="tadE_like_DECH"/>
    <property type="match status" value="1"/>
</dbReference>
<evidence type="ECO:0000313" key="2">
    <source>
        <dbReference type="Proteomes" id="UP000198937"/>
    </source>
</evidence>
<keyword evidence="2" id="KW-1185">Reference proteome</keyword>
<dbReference type="STRING" id="683228.GA0070617_0558"/>
<keyword evidence="1" id="KW-0547">Nucleotide-binding</keyword>
<evidence type="ECO:0000313" key="1">
    <source>
        <dbReference type="EMBL" id="SCL47366.1"/>
    </source>
</evidence>